<dbReference type="RefSeq" id="WP_123175307.1">
    <property type="nucleotide sequence ID" value="NZ_QWDD01000001.1"/>
</dbReference>
<dbReference type="AlphaFoldDB" id="A0A3M9XMX2"/>
<keyword evidence="2" id="KW-1185">Reference proteome</keyword>
<comment type="caution">
    <text evidence="1">The sequence shown here is derived from an EMBL/GenBank/DDBJ whole genome shotgun (WGS) entry which is preliminary data.</text>
</comment>
<sequence>MRFLEGVNSNFSMEAMLRFKHRIATAFALAGILFSGVALAEEAENRLVKEAIALFRAFGVMHPKKTRDPLPRCFYAARWDSGSVPEWYSRKYFGIKALAGLTAEAPEIEVRKFFDPEGQQSGAFCTKEEYQEHLDAVRDMLKDENKLTDKSWILETSRVGEYRTRDVLHKEFTFPVFDTKFRRAAFLVNISESYFRRSKDGGIGRGAPEFLYAVVVFEKRNGVWREIETSVLGQT</sequence>
<dbReference type="Proteomes" id="UP000268623">
    <property type="component" value="Unassembled WGS sequence"/>
</dbReference>
<organism evidence="1 2">
    <name type="scientific">Methylocystis hirsuta</name>
    <dbReference type="NCBI Taxonomy" id="369798"/>
    <lineage>
        <taxon>Bacteria</taxon>
        <taxon>Pseudomonadati</taxon>
        <taxon>Pseudomonadota</taxon>
        <taxon>Alphaproteobacteria</taxon>
        <taxon>Hyphomicrobiales</taxon>
        <taxon>Methylocystaceae</taxon>
        <taxon>Methylocystis</taxon>
    </lineage>
</organism>
<dbReference type="OrthoDB" id="8005248at2"/>
<protein>
    <submittedName>
        <fullName evidence="1">Uncharacterized protein</fullName>
    </submittedName>
</protein>
<name>A0A3M9XMX2_9HYPH</name>
<proteinExistence type="predicted"/>
<gene>
    <name evidence="1" type="ORF">D1O30_06750</name>
</gene>
<dbReference type="EMBL" id="QWDD01000001">
    <property type="protein sequence ID" value="RNJ49341.1"/>
    <property type="molecule type" value="Genomic_DNA"/>
</dbReference>
<evidence type="ECO:0000313" key="1">
    <source>
        <dbReference type="EMBL" id="RNJ49341.1"/>
    </source>
</evidence>
<evidence type="ECO:0000313" key="2">
    <source>
        <dbReference type="Proteomes" id="UP000268623"/>
    </source>
</evidence>
<reference evidence="1 2" key="1">
    <citation type="submission" date="2018-08" db="EMBL/GenBank/DDBJ databases">
        <title>Genome sequence of Methylocystis hirsuta CSC1, a methanotroph able to accumulate PHAs.</title>
        <authorList>
            <person name="Bordel S."/>
            <person name="Rodriguez E."/>
            <person name="Gancedo J."/>
            <person name="Munoz R."/>
        </authorList>
    </citation>
    <scope>NUCLEOTIDE SEQUENCE [LARGE SCALE GENOMIC DNA]</scope>
    <source>
        <strain evidence="1 2">CSC1</strain>
    </source>
</reference>
<accession>A0A3M9XMX2</accession>